<evidence type="ECO:0000313" key="2">
    <source>
        <dbReference type="EMBL" id="QHU18383.1"/>
    </source>
</evidence>
<keyword evidence="1" id="KW-0812">Transmembrane</keyword>
<feature type="transmembrane region" description="Helical" evidence="1">
    <location>
        <begin position="175"/>
        <end position="197"/>
    </location>
</feature>
<feature type="transmembrane region" description="Helical" evidence="1">
    <location>
        <begin position="6"/>
        <end position="27"/>
    </location>
</feature>
<protein>
    <submittedName>
        <fullName evidence="2">Uncharacterized protein</fullName>
    </submittedName>
</protein>
<organism evidence="2">
    <name type="scientific">viral metagenome</name>
    <dbReference type="NCBI Taxonomy" id="1070528"/>
    <lineage>
        <taxon>unclassified sequences</taxon>
        <taxon>metagenomes</taxon>
        <taxon>organismal metagenomes</taxon>
    </lineage>
</organism>
<evidence type="ECO:0000256" key="1">
    <source>
        <dbReference type="SAM" id="Phobius"/>
    </source>
</evidence>
<accession>A0A6C0KM72</accession>
<keyword evidence="1" id="KW-1133">Transmembrane helix</keyword>
<dbReference type="EMBL" id="MN740929">
    <property type="protein sequence ID" value="QHU18383.1"/>
    <property type="molecule type" value="Genomic_DNA"/>
</dbReference>
<sequence>MLDGIPLLAVTIGFIAIFIHIFTRLQLTTVRANWGKMRCNPFVVLIAHLVPDGKDPNVDPSQFSIDNFNFCLTQLMDASIQQSMNPAMDLLNKQTDAAAPVKESLNYLRSNATSLLDPLTSVFQNLWDRIKAVIYQVVRGYRQMHSAFDRIFGITAATIFAGVSMYKAIENLLNLIILIIIIILTILILMMVFAFFLLFPVMPIIITTLTVISASVFGSAVAGMADSFCVFPGTLVATQYGWKPVEELKPGDALRKGFVEGVLKTSGKGGKYVSIGSVLLSESHLMFDIFDKTWKPAKEYTLAQRVKDEPPYLYCLNTTERTWVVRGSFNDEAQFTLRDWEELEDNKDTDKDWEKLVYSMLNDKTPLHNISLFSSPGRGMISSNTRVYEKTRGYTHISNINIGDFVKDGYDHFTEVLGVYIDSSEVAPRSGPNSAAWIWNSDLEIWAHPEKVEGLAPEYHFVGVHLITSSGFFMLEDETFVRDFTEVGADRIHETYPFVKDFSIHW</sequence>
<reference evidence="2" key="1">
    <citation type="journal article" date="2020" name="Nature">
        <title>Giant virus diversity and host interactions through global metagenomics.</title>
        <authorList>
            <person name="Schulz F."/>
            <person name="Roux S."/>
            <person name="Paez-Espino D."/>
            <person name="Jungbluth S."/>
            <person name="Walsh D.A."/>
            <person name="Denef V.J."/>
            <person name="McMahon K.D."/>
            <person name="Konstantinidis K.T."/>
            <person name="Eloe-Fadrosh E.A."/>
            <person name="Kyrpides N.C."/>
            <person name="Woyke T."/>
        </authorList>
    </citation>
    <scope>NUCLEOTIDE SEQUENCE</scope>
    <source>
        <strain evidence="2">GVMAG-S-3300013006-138</strain>
    </source>
</reference>
<feature type="transmembrane region" description="Helical" evidence="1">
    <location>
        <begin position="151"/>
        <end position="169"/>
    </location>
</feature>
<name>A0A6C0KM72_9ZZZZ</name>
<dbReference type="AlphaFoldDB" id="A0A6C0KM72"/>
<proteinExistence type="predicted"/>
<feature type="transmembrane region" description="Helical" evidence="1">
    <location>
        <begin position="204"/>
        <end position="225"/>
    </location>
</feature>
<keyword evidence="1" id="KW-0472">Membrane</keyword>